<evidence type="ECO:0000313" key="1">
    <source>
        <dbReference type="EMBL" id="KVN89262.1"/>
    </source>
</evidence>
<name>A0ABD4E6Y0_9BURK</name>
<dbReference type="EMBL" id="LPAD01000029">
    <property type="protein sequence ID" value="KVN89262.1"/>
    <property type="molecule type" value="Genomic_DNA"/>
</dbReference>
<dbReference type="RefSeq" id="WP_060038588.1">
    <property type="nucleotide sequence ID" value="NZ_LPAD01000029.1"/>
</dbReference>
<dbReference type="Proteomes" id="UP000057910">
    <property type="component" value="Unassembled WGS sequence"/>
</dbReference>
<reference evidence="1 2" key="1">
    <citation type="submission" date="2015-11" db="EMBL/GenBank/DDBJ databases">
        <title>Expanding the genomic diversity of Burkholderia species for the development of highly accurate diagnostics.</title>
        <authorList>
            <person name="Sahl J."/>
            <person name="Keim P."/>
            <person name="Wagner D."/>
        </authorList>
    </citation>
    <scope>NUCLEOTIDE SEQUENCE [LARGE SCALE GENOMIC DNA]</scope>
    <source>
        <strain evidence="1 2">MSMB1585WGS</strain>
    </source>
</reference>
<evidence type="ECO:0008006" key="3">
    <source>
        <dbReference type="Google" id="ProtNLM"/>
    </source>
</evidence>
<proteinExistence type="predicted"/>
<accession>A0ABD4E6Y0</accession>
<comment type="caution">
    <text evidence="1">The sequence shown here is derived from an EMBL/GenBank/DDBJ whole genome shotgun (WGS) entry which is preliminary data.</text>
</comment>
<dbReference type="Pfam" id="PF14072">
    <property type="entry name" value="DndB"/>
    <property type="match status" value="1"/>
</dbReference>
<sequence>MYPATAEQMPTPISSLDSLLELGDATEKPMKVFIGHNLGFRTFMVYIPMHEFYEMSEVANDPGRDGAQVAQRKLDPAHANKLAIYVLKGLVAAAIKRREIEKKPIPEEYLGVQAVLGKAPYLSLQPLVVNIRECNPEGQNIRGIRMVTSDNETAAFKVFISQRHVLWVVDGQHRRKAMEMVFEFLDTVRNKRAYAKKGSLFPKDGEVTPDEFALWEECFTVARSFCTVAVEVHLGLSVPQERQLFHDLNRLGKRVDTSLALNFDSSNAVNLFIKERLIEQLGIKVEESDQKDWHNDTGALSRKEITAINAVLFLNKSNIGGATSAMVSPKQDIAYRFWETVPQIPGLGEESAREKTVAAQPVVLKAMAKLVYDLAFSNRRPPDGDALLENFFNGITEIDFSHENPMWNYYNLGPEERTQHGLDGLKDWLPEENSGVNRDIGSIQGSYMRFGAKHNDIYPIIADMIRWKLDLPSRHAKAVAG</sequence>
<organism evidence="1 2">
    <name type="scientific">Burkholderia ubonensis</name>
    <dbReference type="NCBI Taxonomy" id="101571"/>
    <lineage>
        <taxon>Bacteria</taxon>
        <taxon>Pseudomonadati</taxon>
        <taxon>Pseudomonadota</taxon>
        <taxon>Betaproteobacteria</taxon>
        <taxon>Burkholderiales</taxon>
        <taxon>Burkholderiaceae</taxon>
        <taxon>Burkholderia</taxon>
        <taxon>Burkholderia cepacia complex</taxon>
    </lineage>
</organism>
<dbReference type="InterPro" id="IPR017642">
    <property type="entry name" value="DNA_S_mod_DndB"/>
</dbReference>
<protein>
    <recommendedName>
        <fullName evidence="3">DGQHR domain-containing protein</fullName>
    </recommendedName>
</protein>
<dbReference type="AlphaFoldDB" id="A0ABD4E6Y0"/>
<gene>
    <name evidence="1" type="ORF">WJ68_04105</name>
</gene>
<evidence type="ECO:0000313" key="2">
    <source>
        <dbReference type="Proteomes" id="UP000057910"/>
    </source>
</evidence>